<proteinExistence type="predicted"/>
<organism evidence="2 3">
    <name type="scientific">Lactococcus fujiensis JCM 16395</name>
    <dbReference type="NCBI Taxonomy" id="1291764"/>
    <lineage>
        <taxon>Bacteria</taxon>
        <taxon>Bacillati</taxon>
        <taxon>Bacillota</taxon>
        <taxon>Bacilli</taxon>
        <taxon>Lactobacillales</taxon>
        <taxon>Streptococcaceae</taxon>
        <taxon>Lactococcus</taxon>
    </lineage>
</organism>
<evidence type="ECO:0000259" key="1">
    <source>
        <dbReference type="PROSITE" id="PS51704"/>
    </source>
</evidence>
<dbReference type="AlphaFoldDB" id="A0A2A5RLQ9"/>
<protein>
    <submittedName>
        <fullName evidence="2">Glycerophosphodiester phosphodiesterase</fullName>
    </submittedName>
</protein>
<dbReference type="OrthoDB" id="384721at2"/>
<dbReference type="PROSITE" id="PS51704">
    <property type="entry name" value="GP_PDE"/>
    <property type="match status" value="1"/>
</dbReference>
<dbReference type="STRING" id="1291764.GCA_001311235_02402"/>
<gene>
    <name evidence="2" type="ORF">RT41_GL001543</name>
</gene>
<dbReference type="InterPro" id="IPR030395">
    <property type="entry name" value="GP_PDE_dom"/>
</dbReference>
<dbReference type="SUPFAM" id="SSF51695">
    <property type="entry name" value="PLC-like phosphodiesterases"/>
    <property type="match status" value="1"/>
</dbReference>
<dbReference type="Pfam" id="PF03009">
    <property type="entry name" value="GDPD"/>
    <property type="match status" value="1"/>
</dbReference>
<reference evidence="2 3" key="1">
    <citation type="submission" date="2014-12" db="EMBL/GenBank/DDBJ databases">
        <title>Draft genome sequences of 10 type strains of Lactococcus.</title>
        <authorList>
            <person name="Sun Z."/>
            <person name="Zhong Z."/>
            <person name="Liu W."/>
            <person name="Zhang W."/>
            <person name="Zhang H."/>
        </authorList>
    </citation>
    <scope>NUCLEOTIDE SEQUENCE [LARGE SCALE GENOMIC DNA]</scope>
    <source>
        <strain evidence="2 3">JCM 16395</strain>
    </source>
</reference>
<comment type="caution">
    <text evidence="2">The sequence shown here is derived from an EMBL/GenBank/DDBJ whole genome shotgun (WGS) entry which is preliminary data.</text>
</comment>
<dbReference type="PANTHER" id="PTHR46211:SF1">
    <property type="entry name" value="GLYCEROPHOSPHODIESTER PHOSPHODIESTERASE, CYTOPLASMIC"/>
    <property type="match status" value="1"/>
</dbReference>
<evidence type="ECO:0000313" key="3">
    <source>
        <dbReference type="Proteomes" id="UP000218181"/>
    </source>
</evidence>
<keyword evidence="3" id="KW-1185">Reference proteome</keyword>
<dbReference type="InterPro" id="IPR017946">
    <property type="entry name" value="PLC-like_Pdiesterase_TIM-brl"/>
</dbReference>
<name>A0A2A5RLQ9_9LACT</name>
<dbReference type="GO" id="GO:0008081">
    <property type="term" value="F:phosphoric diester hydrolase activity"/>
    <property type="evidence" value="ECO:0007669"/>
    <property type="project" value="InterPro"/>
</dbReference>
<accession>A0A2A5RLQ9</accession>
<dbReference type="GO" id="GO:0006629">
    <property type="term" value="P:lipid metabolic process"/>
    <property type="evidence" value="ECO:0007669"/>
    <property type="project" value="InterPro"/>
</dbReference>
<dbReference type="Proteomes" id="UP000218181">
    <property type="component" value="Unassembled WGS sequence"/>
</dbReference>
<evidence type="ECO:0000313" key="2">
    <source>
        <dbReference type="EMBL" id="PCS00232.1"/>
    </source>
</evidence>
<feature type="domain" description="GP-PDE" evidence="1">
    <location>
        <begin position="40"/>
        <end position="277"/>
    </location>
</feature>
<sequence length="283" mass="32380">MVVGLTNLINGIRRNIDRRKAARAEKWIQLHQPANHEIETLVYAHRGSKCNRPENTLASFNEAIRIGTDGIELDVHLTADNQLVVIHDEKIDRTTNGKGLVQKLTLAQLKRYDAGSWFAPEFTGERIPTLFEVLSLLTSLDFTGILNIEVKTDKYQYPNIEKILSDMMTGTNWSFDYLYSSFNIDTLKNLSKLEPDTEMSFLTENSIKKIEIGLLEDFVISIHPRKTYAFKHPVLASRSSKPIRIWTVNSDKEIRLAFQENIAGIITDYPEKAIQIRNEIMNS</sequence>
<dbReference type="EMBL" id="JXJU01000005">
    <property type="protein sequence ID" value="PCS00232.1"/>
    <property type="molecule type" value="Genomic_DNA"/>
</dbReference>
<dbReference type="RefSeq" id="WP_096818052.1">
    <property type="nucleotide sequence ID" value="NZ_JXJU01000005.1"/>
</dbReference>
<dbReference type="CDD" id="cd08563">
    <property type="entry name" value="GDPD_TtGDE_like"/>
    <property type="match status" value="1"/>
</dbReference>
<dbReference type="Gene3D" id="3.20.20.190">
    <property type="entry name" value="Phosphatidylinositol (PI) phosphodiesterase"/>
    <property type="match status" value="1"/>
</dbReference>
<dbReference type="PANTHER" id="PTHR46211">
    <property type="entry name" value="GLYCEROPHOSPHORYL DIESTER PHOSPHODIESTERASE"/>
    <property type="match status" value="1"/>
</dbReference>